<dbReference type="EMBL" id="PP965497">
    <property type="protein sequence ID" value="XCO00350.1"/>
    <property type="molecule type" value="Genomic_DNA"/>
</dbReference>
<organism evidence="3">
    <name type="scientific">Geladintestivirus 1</name>
    <dbReference type="NCBI Taxonomy" id="3233133"/>
    <lineage>
        <taxon>Viruses</taxon>
        <taxon>Duplodnaviria</taxon>
        <taxon>Heunggongvirae</taxon>
        <taxon>Uroviricota</taxon>
        <taxon>Caudoviricetes</taxon>
        <taxon>Crassvirales</taxon>
    </lineage>
</organism>
<reference evidence="3" key="1">
    <citation type="submission" date="2024-06" db="EMBL/GenBank/DDBJ databases">
        <title>Intestivirid acquisition increases across infancy in a wild primate population.</title>
        <authorList>
            <person name="Schneider-Creas I.A."/>
            <person name="Moya I.L."/>
            <person name="Chiou K.L."/>
            <person name="Baniel A."/>
            <person name="Azanaw Haile A."/>
            <person name="Kebede F."/>
            <person name="Abebe B."/>
            <person name="Snyder-Mackler N."/>
            <person name="Varsani A."/>
        </authorList>
    </citation>
    <scope>NUCLEOTIDE SEQUENCE</scope>
    <source>
        <strain evidence="1">Int_RNL_2016_0117_DIX</strain>
        <strain evidence="3">Int_RNL_2017_0546_COW</strain>
        <strain evidence="2">Int_RNL_2018_0945_COW</strain>
    </source>
</reference>
<dbReference type="EMBL" id="PP965498">
    <property type="protein sequence ID" value="XCO00450.1"/>
    <property type="molecule type" value="Genomic_DNA"/>
</dbReference>
<evidence type="ECO:0000313" key="3">
    <source>
        <dbReference type="EMBL" id="XCO00545.1"/>
    </source>
</evidence>
<evidence type="ECO:0000313" key="2">
    <source>
        <dbReference type="EMBL" id="XCO00450.1"/>
    </source>
</evidence>
<accession>A0AAU8MGM1</accession>
<evidence type="ECO:0000313" key="1">
    <source>
        <dbReference type="EMBL" id="XCO00350.1"/>
    </source>
</evidence>
<sequence length="46" mass="5614">MKKHFVDKNENHLYVSSKDENSCKRIADRYYAKYNINKYYDITGLH</sequence>
<proteinExistence type="predicted"/>
<name>A0AAU8MGM1_9CAUD</name>
<dbReference type="EMBL" id="PP965499">
    <property type="protein sequence ID" value="XCO00545.1"/>
    <property type="molecule type" value="Genomic_DNA"/>
</dbReference>
<protein>
    <submittedName>
        <fullName evidence="3">Uncharacterized protein</fullName>
    </submittedName>
</protein>